<dbReference type="CDD" id="cd00761">
    <property type="entry name" value="Glyco_tranf_GTA_type"/>
    <property type="match status" value="1"/>
</dbReference>
<evidence type="ECO:0000313" key="4">
    <source>
        <dbReference type="Proteomes" id="UP000186894"/>
    </source>
</evidence>
<name>A0A1Q8ZTS4_9HYPH</name>
<evidence type="ECO:0000313" key="3">
    <source>
        <dbReference type="EMBL" id="OLP45404.1"/>
    </source>
</evidence>
<dbReference type="Proteomes" id="UP000186894">
    <property type="component" value="Unassembled WGS sequence"/>
</dbReference>
<sequence>MSDTALSMRIDIGICTFRRPELKAALLSLAMVDVPAGICLRVIIADNDQTPSAQPLVNGLLPHLPWPVVYVHCPAGNISIARNACLDNSDADYLAFMDDDETATEGWLTQLVTIATETKADAVLGPVHAGYHDSAPEWMRKGDFHSTFPVFVKGEIRTGYTCNVLLNLRSAHLLGMRFNLALGKTGGEDTEYFTHIHRSGGTIAYAPEALLYEAVPRQRARFEWLAKRRYRMGQTHGRLVADGAGAFARIKSLIITAAKAAFCFIAALLVVFAPIRRNRFVLRGILHVGALSGILGFREIHQYGSLEAVSP</sequence>
<dbReference type="STRING" id="1867956.BJF95_19105"/>
<dbReference type="Pfam" id="PF00535">
    <property type="entry name" value="Glycos_transf_2"/>
    <property type="match status" value="1"/>
</dbReference>
<dbReference type="Gene3D" id="3.90.550.10">
    <property type="entry name" value="Spore Coat Polysaccharide Biosynthesis Protein SpsA, Chain A"/>
    <property type="match status" value="1"/>
</dbReference>
<keyword evidence="4" id="KW-1185">Reference proteome</keyword>
<dbReference type="SUPFAM" id="SSF53448">
    <property type="entry name" value="Nucleotide-diphospho-sugar transferases"/>
    <property type="match status" value="1"/>
</dbReference>
<feature type="transmembrane region" description="Helical" evidence="1">
    <location>
        <begin position="253"/>
        <end position="273"/>
    </location>
</feature>
<organism evidence="3 4">
    <name type="scientific">Rhizobium oryziradicis</name>
    <dbReference type="NCBI Taxonomy" id="1867956"/>
    <lineage>
        <taxon>Bacteria</taxon>
        <taxon>Pseudomonadati</taxon>
        <taxon>Pseudomonadota</taxon>
        <taxon>Alphaproteobacteria</taxon>
        <taxon>Hyphomicrobiales</taxon>
        <taxon>Rhizobiaceae</taxon>
        <taxon>Rhizobium/Agrobacterium group</taxon>
        <taxon>Rhizobium</taxon>
    </lineage>
</organism>
<reference evidence="3 4" key="1">
    <citation type="submission" date="2016-09" db="EMBL/GenBank/DDBJ databases">
        <title>Rhizobium oryziradicis sp. nov., isolated from the root of rice.</title>
        <authorList>
            <person name="Zhao J."/>
            <person name="Zhang X."/>
        </authorList>
    </citation>
    <scope>NUCLEOTIDE SEQUENCE [LARGE SCALE GENOMIC DNA]</scope>
    <source>
        <strain evidence="3 4">N19</strain>
    </source>
</reference>
<evidence type="ECO:0000256" key="1">
    <source>
        <dbReference type="SAM" id="Phobius"/>
    </source>
</evidence>
<dbReference type="InterPro" id="IPR001173">
    <property type="entry name" value="Glyco_trans_2-like"/>
</dbReference>
<comment type="caution">
    <text evidence="3">The sequence shown here is derived from an EMBL/GenBank/DDBJ whole genome shotgun (WGS) entry which is preliminary data.</text>
</comment>
<keyword evidence="1" id="KW-0472">Membrane</keyword>
<keyword evidence="1" id="KW-1133">Transmembrane helix</keyword>
<evidence type="ECO:0000259" key="2">
    <source>
        <dbReference type="Pfam" id="PF00535"/>
    </source>
</evidence>
<dbReference type="RefSeq" id="WP_075639314.1">
    <property type="nucleotide sequence ID" value="NZ_MKIM01000025.1"/>
</dbReference>
<gene>
    <name evidence="3" type="ORF">BJF95_19105</name>
</gene>
<keyword evidence="1" id="KW-0812">Transmembrane</keyword>
<proteinExistence type="predicted"/>
<dbReference type="OrthoDB" id="6116224at2"/>
<dbReference type="EMBL" id="MKIM01000025">
    <property type="protein sequence ID" value="OLP45404.1"/>
    <property type="molecule type" value="Genomic_DNA"/>
</dbReference>
<protein>
    <submittedName>
        <fullName evidence="3">Glycosyl transferase family A</fullName>
    </submittedName>
</protein>
<keyword evidence="3" id="KW-0808">Transferase</keyword>
<dbReference type="InterPro" id="IPR029044">
    <property type="entry name" value="Nucleotide-diphossugar_trans"/>
</dbReference>
<accession>A0A1Q8ZTS4</accession>
<dbReference type="GO" id="GO:0016740">
    <property type="term" value="F:transferase activity"/>
    <property type="evidence" value="ECO:0007669"/>
    <property type="project" value="UniProtKB-KW"/>
</dbReference>
<dbReference type="AlphaFoldDB" id="A0A1Q8ZTS4"/>
<feature type="domain" description="Glycosyltransferase 2-like" evidence="2">
    <location>
        <begin position="12"/>
        <end position="148"/>
    </location>
</feature>